<dbReference type="InterPro" id="IPR016181">
    <property type="entry name" value="Acyl_CoA_acyltransferase"/>
</dbReference>
<comment type="catalytic activity">
    <reaction evidence="3">
        <text>L-methionine sulfoximine + acetyl-CoA = N-acetyl-L-methionine sulfoximine + CoA + H(+)</text>
        <dbReference type="Rhea" id="RHEA:47660"/>
        <dbReference type="ChEBI" id="CHEBI:15378"/>
        <dbReference type="ChEBI" id="CHEBI:57287"/>
        <dbReference type="ChEBI" id="CHEBI:57288"/>
        <dbReference type="ChEBI" id="CHEBI:87826"/>
        <dbReference type="ChEBI" id="CHEBI:87827"/>
    </reaction>
</comment>
<dbReference type="eggNOG" id="COG1247">
    <property type="taxonomic scope" value="Bacteria"/>
</dbReference>
<dbReference type="SUPFAM" id="SSF55729">
    <property type="entry name" value="Acyl-CoA N-acyltransferases (Nat)"/>
    <property type="match status" value="1"/>
</dbReference>
<evidence type="ECO:0000313" key="6">
    <source>
        <dbReference type="EMBL" id="CAP41900.1"/>
    </source>
</evidence>
<gene>
    <name evidence="6" type="ordered locus">Bpet1561</name>
</gene>
<comment type="catalytic activity">
    <reaction evidence="4">
        <text>L-methionine sulfone + acetyl-CoA = N-acetyl-L-methionine sulfone + CoA + H(+)</text>
        <dbReference type="Rhea" id="RHEA:47656"/>
        <dbReference type="ChEBI" id="CHEBI:15378"/>
        <dbReference type="ChEBI" id="CHEBI:57287"/>
        <dbReference type="ChEBI" id="CHEBI:57288"/>
        <dbReference type="ChEBI" id="CHEBI:87824"/>
        <dbReference type="ChEBI" id="CHEBI:87825"/>
    </reaction>
</comment>
<dbReference type="Proteomes" id="UP000001225">
    <property type="component" value="Chromosome"/>
</dbReference>
<keyword evidence="7" id="KW-1185">Reference proteome</keyword>
<keyword evidence="1 6" id="KW-0808">Transferase</keyword>
<reference evidence="6 7" key="1">
    <citation type="journal article" date="2008" name="BMC Genomics">
        <title>The missing link: Bordetella petrii is endowed with both the metabolic versatility of environmental bacteria and virulence traits of pathogenic Bordetellae.</title>
        <authorList>
            <person name="Gross R."/>
            <person name="Guzman C.A."/>
            <person name="Sebaihia M."/>
            <person name="Martins Dos Santos V.A."/>
            <person name="Pieper D.H."/>
            <person name="Koebnik R."/>
            <person name="Lechner M."/>
            <person name="Bartels D."/>
            <person name="Buhrmester J."/>
            <person name="Choudhuri J.V."/>
            <person name="Ebensen T."/>
            <person name="Gaigalat L."/>
            <person name="Herrmann S."/>
            <person name="Khachane A.N."/>
            <person name="Larisch C."/>
            <person name="Link S."/>
            <person name="Linke B."/>
            <person name="Meyer F."/>
            <person name="Mormann S."/>
            <person name="Nakunst D."/>
            <person name="Rueckert C."/>
            <person name="Schneiker-Bekel S."/>
            <person name="Schulze K."/>
            <person name="Vorhoelter F.J."/>
            <person name="Yevsa T."/>
            <person name="Engle J.T."/>
            <person name="Goldman W.E."/>
            <person name="Puehler A."/>
            <person name="Goebel U.B."/>
            <person name="Goesmann A."/>
            <person name="Bloecker H."/>
            <person name="Kaiser O."/>
            <person name="Martinez-Arias R."/>
        </authorList>
    </citation>
    <scope>NUCLEOTIDE SEQUENCE [LARGE SCALE GENOMIC DNA]</scope>
    <source>
        <strain evidence="7">ATCC BAA-461 / DSM 12804 / CCUG 43448 / CIP 107267 / Se-1111R</strain>
    </source>
</reference>
<dbReference type="PANTHER" id="PTHR43072:SF23">
    <property type="entry name" value="UPF0039 PROTEIN C11D3.02C"/>
    <property type="match status" value="1"/>
</dbReference>
<dbReference type="EC" id="2.3.1.-" evidence="6"/>
<proteinExistence type="predicted"/>
<dbReference type="CDD" id="cd04301">
    <property type="entry name" value="NAT_SF"/>
    <property type="match status" value="1"/>
</dbReference>
<dbReference type="GO" id="GO:0016747">
    <property type="term" value="F:acyltransferase activity, transferring groups other than amino-acyl groups"/>
    <property type="evidence" value="ECO:0007669"/>
    <property type="project" value="InterPro"/>
</dbReference>
<protein>
    <submittedName>
        <fullName evidence="6">Acetyltransferase</fullName>
        <ecNumber evidence="6">2.3.1.-</ecNumber>
    </submittedName>
</protein>
<name>A9IGC9_BORPD</name>
<evidence type="ECO:0000256" key="1">
    <source>
        <dbReference type="ARBA" id="ARBA00022679"/>
    </source>
</evidence>
<evidence type="ECO:0000313" key="7">
    <source>
        <dbReference type="Proteomes" id="UP000001225"/>
    </source>
</evidence>
<evidence type="ECO:0000256" key="4">
    <source>
        <dbReference type="ARBA" id="ARBA00051334"/>
    </source>
</evidence>
<dbReference type="Pfam" id="PF00583">
    <property type="entry name" value="Acetyltransf_1"/>
    <property type="match status" value="1"/>
</dbReference>
<dbReference type="PANTHER" id="PTHR43072">
    <property type="entry name" value="N-ACETYLTRANSFERASE"/>
    <property type="match status" value="1"/>
</dbReference>
<dbReference type="FunFam" id="3.40.630.30:FF:000026">
    <property type="entry name" value="Phosphinothricin acetyltransferase"/>
    <property type="match status" value="1"/>
</dbReference>
<sequence>MRAMDSNSACPPGAILVECTHARHADAILAIFNDAILTSTALYEYRPRTPATMRAWFEAKQAGGFPVIGFENAGGELMGFASYGAFRAYPANKYTVEHSVYIDARFRGRGLAEALMRTLIARARERQLHVLVGGIDAANTASIRLHEKLGFEHAGTIRHAGFKFGRWLDLAFYQLTLDTPAEPLDG</sequence>
<dbReference type="EMBL" id="AM902716">
    <property type="protein sequence ID" value="CAP41900.1"/>
    <property type="molecule type" value="Genomic_DNA"/>
</dbReference>
<evidence type="ECO:0000256" key="2">
    <source>
        <dbReference type="ARBA" id="ARBA00023315"/>
    </source>
</evidence>
<accession>A9IGC9</accession>
<evidence type="ECO:0000256" key="3">
    <source>
        <dbReference type="ARBA" id="ARBA00050603"/>
    </source>
</evidence>
<keyword evidence="2 6" id="KW-0012">Acyltransferase</keyword>
<organism evidence="6 7">
    <name type="scientific">Bordetella petrii (strain ATCC BAA-461 / DSM 12804 / CCUG 43448 / CIP 107267 / Se-1111R)</name>
    <dbReference type="NCBI Taxonomy" id="340100"/>
    <lineage>
        <taxon>Bacteria</taxon>
        <taxon>Pseudomonadati</taxon>
        <taxon>Pseudomonadota</taxon>
        <taxon>Betaproteobacteria</taxon>
        <taxon>Burkholderiales</taxon>
        <taxon>Alcaligenaceae</taxon>
        <taxon>Bordetella</taxon>
    </lineage>
</organism>
<evidence type="ECO:0000259" key="5">
    <source>
        <dbReference type="PROSITE" id="PS51186"/>
    </source>
</evidence>
<dbReference type="Gene3D" id="3.40.630.30">
    <property type="match status" value="1"/>
</dbReference>
<dbReference type="PROSITE" id="PS51186">
    <property type="entry name" value="GNAT"/>
    <property type="match status" value="1"/>
</dbReference>
<dbReference type="KEGG" id="bpt:Bpet1561"/>
<feature type="domain" description="N-acetyltransferase" evidence="5">
    <location>
        <begin position="14"/>
        <end position="173"/>
    </location>
</feature>
<dbReference type="AlphaFoldDB" id="A9IGC9"/>
<dbReference type="InterPro" id="IPR000182">
    <property type="entry name" value="GNAT_dom"/>
</dbReference>